<proteinExistence type="predicted"/>
<reference evidence="1 2" key="1">
    <citation type="journal article" date="2015" name="Fungal Genet. Biol.">
        <title>Evolution of novel wood decay mechanisms in Agaricales revealed by the genome sequences of Fistulina hepatica and Cylindrobasidium torrendii.</title>
        <authorList>
            <person name="Floudas D."/>
            <person name="Held B.W."/>
            <person name="Riley R."/>
            <person name="Nagy L.G."/>
            <person name="Koehler G."/>
            <person name="Ransdell A.S."/>
            <person name="Younus H."/>
            <person name="Chow J."/>
            <person name="Chiniquy J."/>
            <person name="Lipzen A."/>
            <person name="Tritt A."/>
            <person name="Sun H."/>
            <person name="Haridas S."/>
            <person name="LaButti K."/>
            <person name="Ohm R.A."/>
            <person name="Kues U."/>
            <person name="Blanchette R.A."/>
            <person name="Grigoriev I.V."/>
            <person name="Minto R.E."/>
            <person name="Hibbett D.S."/>
        </authorList>
    </citation>
    <scope>NUCLEOTIDE SEQUENCE [LARGE SCALE GENOMIC DNA]</scope>
    <source>
        <strain evidence="1 2">ATCC 64428</strain>
    </source>
</reference>
<dbReference type="Proteomes" id="UP000054144">
    <property type="component" value="Unassembled WGS sequence"/>
</dbReference>
<dbReference type="EMBL" id="KN881929">
    <property type="protein sequence ID" value="KIY47711.1"/>
    <property type="molecule type" value="Genomic_DNA"/>
</dbReference>
<protein>
    <submittedName>
        <fullName evidence="1">Uncharacterized protein</fullName>
    </submittedName>
</protein>
<dbReference type="AlphaFoldDB" id="A0A0D7ACP7"/>
<evidence type="ECO:0000313" key="1">
    <source>
        <dbReference type="EMBL" id="KIY47711.1"/>
    </source>
</evidence>
<gene>
    <name evidence="1" type="ORF">FISHEDRAFT_59442</name>
</gene>
<evidence type="ECO:0000313" key="2">
    <source>
        <dbReference type="Proteomes" id="UP000054144"/>
    </source>
</evidence>
<organism evidence="1 2">
    <name type="scientific">Fistulina hepatica ATCC 64428</name>
    <dbReference type="NCBI Taxonomy" id="1128425"/>
    <lineage>
        <taxon>Eukaryota</taxon>
        <taxon>Fungi</taxon>
        <taxon>Dikarya</taxon>
        <taxon>Basidiomycota</taxon>
        <taxon>Agaricomycotina</taxon>
        <taxon>Agaricomycetes</taxon>
        <taxon>Agaricomycetidae</taxon>
        <taxon>Agaricales</taxon>
        <taxon>Fistulinaceae</taxon>
        <taxon>Fistulina</taxon>
    </lineage>
</organism>
<dbReference type="OrthoDB" id="435402at2759"/>
<sequence length="208" mass="22494">MQGLMRIMVGHATGGRATLTDPMAVILVTEEGRSTLQFCPCVEFEHGQAQPCTEQRTVYQQSKQGFSGPQRGQPRHRGVSSVHKVVRKRSSAPDLLEVPAPKKRSCSHLPQRSVRILFMNLFLPGHGKTMACGVAVHDNHGATGSNSAATGHAGDMEGLAVEQVAEPIVHDFHGDTALAVTGDRWTTNTRVFMDPSTLLLLKSGLCYP</sequence>
<name>A0A0D7ACP7_9AGAR</name>
<accession>A0A0D7ACP7</accession>
<keyword evidence="2" id="KW-1185">Reference proteome</keyword>